<dbReference type="EMBL" id="WKKY01000805">
    <property type="protein sequence ID" value="MSE22078.1"/>
    <property type="molecule type" value="Genomic_DNA"/>
</dbReference>
<evidence type="ECO:0000313" key="3">
    <source>
        <dbReference type="Proteomes" id="UP000491237"/>
    </source>
</evidence>
<accession>A0A844ENS4</accession>
<feature type="domain" description="Amidohydrolase 3" evidence="1">
    <location>
        <begin position="38"/>
        <end position="86"/>
    </location>
</feature>
<gene>
    <name evidence="2" type="ORF">GKC44_12715</name>
</gene>
<comment type="caution">
    <text evidence="2">The sequence shown here is derived from an EMBL/GenBank/DDBJ whole genome shotgun (WGS) entry which is preliminary data.</text>
</comment>
<dbReference type="AlphaFoldDB" id="A0A844ENS4"/>
<dbReference type="PANTHER" id="PTHR32027:SF0">
    <property type="entry name" value="CYTOSINE DEAMINASE"/>
    <property type="match status" value="1"/>
</dbReference>
<keyword evidence="2" id="KW-0378">Hydrolase</keyword>
<dbReference type="Gene3D" id="2.30.40.10">
    <property type="entry name" value="Urease, subunit C, domain 1"/>
    <property type="match status" value="1"/>
</dbReference>
<feature type="non-terminal residue" evidence="2">
    <location>
        <position position="91"/>
    </location>
</feature>
<organism evidence="2 3">
    <name type="scientific">Lentilactobacillus parabuchneri</name>
    <dbReference type="NCBI Taxonomy" id="152331"/>
    <lineage>
        <taxon>Bacteria</taxon>
        <taxon>Bacillati</taxon>
        <taxon>Bacillota</taxon>
        <taxon>Bacilli</taxon>
        <taxon>Lactobacillales</taxon>
        <taxon>Lactobacillaceae</taxon>
        <taxon>Lentilactobacillus</taxon>
    </lineage>
</organism>
<dbReference type="GO" id="GO:0016814">
    <property type="term" value="F:hydrolase activity, acting on carbon-nitrogen (but not peptide) bonds, in cyclic amidines"/>
    <property type="evidence" value="ECO:0007669"/>
    <property type="project" value="TreeGrafter"/>
</dbReference>
<dbReference type="InterPro" id="IPR013108">
    <property type="entry name" value="Amidohydro_3"/>
</dbReference>
<dbReference type="Pfam" id="PF07969">
    <property type="entry name" value="Amidohydro_3"/>
    <property type="match status" value="1"/>
</dbReference>
<dbReference type="Gene3D" id="3.20.20.140">
    <property type="entry name" value="Metal-dependent hydrolases"/>
    <property type="match status" value="1"/>
</dbReference>
<evidence type="ECO:0000313" key="2">
    <source>
        <dbReference type="EMBL" id="MSE22078.1"/>
    </source>
</evidence>
<protein>
    <submittedName>
        <fullName evidence="2">Amidohydrolase family protein</fullName>
    </submittedName>
</protein>
<dbReference type="PANTHER" id="PTHR32027">
    <property type="entry name" value="CYTOSINE DEAMINASE"/>
    <property type="match status" value="1"/>
</dbReference>
<dbReference type="InterPro" id="IPR052349">
    <property type="entry name" value="Metallo-hydrolase_Enzymes"/>
</dbReference>
<proteinExistence type="predicted"/>
<dbReference type="SUPFAM" id="SSF51338">
    <property type="entry name" value="Composite domain of metallo-dependent hydrolases"/>
    <property type="match status" value="1"/>
</dbReference>
<evidence type="ECO:0000259" key="1">
    <source>
        <dbReference type="Pfam" id="PF07969"/>
    </source>
</evidence>
<dbReference type="Proteomes" id="UP000491237">
    <property type="component" value="Unassembled WGS sequence"/>
</dbReference>
<name>A0A844ENS4_9LACO</name>
<sequence>MLIKNVHIENAEQTSDVKIADGKFVKIAPSIEPSDGEQVIDATDKLLLPPFVDPHVHLDATQTAGDPEWNQSGTLFDGIRIWSERKKKLTI</sequence>
<dbReference type="InterPro" id="IPR011059">
    <property type="entry name" value="Metal-dep_hydrolase_composite"/>
</dbReference>
<reference evidence="2 3" key="1">
    <citation type="submission" date="2019-11" db="EMBL/GenBank/DDBJ databases">
        <title>Draft Genome Sequence of Plant Growth-Promoting Rhizosphere-Associated Bacteria.</title>
        <authorList>
            <person name="Vasilyev I.Y."/>
            <person name="Radchenko V."/>
            <person name="Ilnitskaya E.V."/>
        </authorList>
    </citation>
    <scope>NUCLEOTIDE SEQUENCE [LARGE SCALE GENOMIC DNA]</scope>
    <source>
        <strain evidence="2 3">VRA_07sq_f</strain>
    </source>
</reference>